<dbReference type="SUPFAM" id="SSF48264">
    <property type="entry name" value="Cytochrome P450"/>
    <property type="match status" value="1"/>
</dbReference>
<evidence type="ECO:0000256" key="10">
    <source>
        <dbReference type="ARBA" id="ARBA00042499"/>
    </source>
</evidence>
<dbReference type="Gene3D" id="1.10.630.10">
    <property type="entry name" value="Cytochrome P450"/>
    <property type="match status" value="1"/>
</dbReference>
<evidence type="ECO:0000256" key="2">
    <source>
        <dbReference type="ARBA" id="ARBA00004370"/>
    </source>
</evidence>
<dbReference type="GO" id="GO:0016020">
    <property type="term" value="C:membrane"/>
    <property type="evidence" value="ECO:0007669"/>
    <property type="project" value="UniProtKB-SubCell"/>
</dbReference>
<comment type="cofactor">
    <cofactor evidence="1 12">
        <name>heme</name>
        <dbReference type="ChEBI" id="CHEBI:30413"/>
    </cofactor>
</comment>
<evidence type="ECO:0000256" key="7">
    <source>
        <dbReference type="ARBA" id="ARBA00023033"/>
    </source>
</evidence>
<comment type="similarity">
    <text evidence="3 13">Belongs to the cytochrome P450 family.</text>
</comment>
<dbReference type="InterPro" id="IPR017972">
    <property type="entry name" value="Cyt_P450_CS"/>
</dbReference>
<dbReference type="KEGG" id="bbel:109471188"/>
<accession>A0A6P4YNR3</accession>
<dbReference type="PRINTS" id="PR00385">
    <property type="entry name" value="P450"/>
</dbReference>
<evidence type="ECO:0000256" key="4">
    <source>
        <dbReference type="ARBA" id="ARBA00022723"/>
    </source>
</evidence>
<dbReference type="InterPro" id="IPR001128">
    <property type="entry name" value="Cyt_P450"/>
</dbReference>
<dbReference type="GO" id="GO:0005506">
    <property type="term" value="F:iron ion binding"/>
    <property type="evidence" value="ECO:0007669"/>
    <property type="project" value="InterPro"/>
</dbReference>
<dbReference type="AlphaFoldDB" id="A0A6P4YNR3"/>
<dbReference type="PANTHER" id="PTHR24291">
    <property type="entry name" value="CYTOCHROME P450 FAMILY 4"/>
    <property type="match status" value="1"/>
</dbReference>
<feature type="transmembrane region" description="Helical" evidence="14">
    <location>
        <begin position="12"/>
        <end position="39"/>
    </location>
</feature>
<evidence type="ECO:0000256" key="5">
    <source>
        <dbReference type="ARBA" id="ARBA00023002"/>
    </source>
</evidence>
<keyword evidence="15" id="KW-1185">Reference proteome</keyword>
<keyword evidence="8 14" id="KW-0472">Membrane</keyword>
<dbReference type="OrthoDB" id="1470350at2759"/>
<dbReference type="GO" id="GO:0020037">
    <property type="term" value="F:heme binding"/>
    <property type="evidence" value="ECO:0007669"/>
    <property type="project" value="InterPro"/>
</dbReference>
<evidence type="ECO:0000313" key="16">
    <source>
        <dbReference type="RefSeq" id="XP_019626033.1"/>
    </source>
</evidence>
<feature type="transmembrane region" description="Helical" evidence="14">
    <location>
        <begin position="51"/>
        <end position="70"/>
    </location>
</feature>
<evidence type="ECO:0000256" key="3">
    <source>
        <dbReference type="ARBA" id="ARBA00010617"/>
    </source>
</evidence>
<evidence type="ECO:0000256" key="13">
    <source>
        <dbReference type="RuleBase" id="RU000461"/>
    </source>
</evidence>
<dbReference type="InterPro" id="IPR002401">
    <property type="entry name" value="Cyt_P450_E_grp-I"/>
</dbReference>
<evidence type="ECO:0000256" key="11">
    <source>
        <dbReference type="ARBA" id="ARBA00043174"/>
    </source>
</evidence>
<organism evidence="15 16">
    <name type="scientific">Branchiostoma belcheri</name>
    <name type="common">Amphioxus</name>
    <dbReference type="NCBI Taxonomy" id="7741"/>
    <lineage>
        <taxon>Eukaryota</taxon>
        <taxon>Metazoa</taxon>
        <taxon>Chordata</taxon>
        <taxon>Cephalochordata</taxon>
        <taxon>Leptocardii</taxon>
        <taxon>Amphioxiformes</taxon>
        <taxon>Branchiostomatidae</taxon>
        <taxon>Branchiostoma</taxon>
    </lineage>
</organism>
<protein>
    <recommendedName>
        <fullName evidence="9">aromatase</fullName>
        <ecNumber evidence="9">1.14.14.14</ecNumber>
    </recommendedName>
    <alternativeName>
        <fullName evidence="11">Cytochrome P-450AROM</fullName>
    </alternativeName>
    <alternativeName>
        <fullName evidence="10">Estrogen synthase</fullName>
    </alternativeName>
</protein>
<dbReference type="Proteomes" id="UP000515135">
    <property type="component" value="Unplaced"/>
</dbReference>
<evidence type="ECO:0000256" key="12">
    <source>
        <dbReference type="PIRSR" id="PIRSR602401-1"/>
    </source>
</evidence>
<dbReference type="RefSeq" id="XP_019626033.1">
    <property type="nucleotide sequence ID" value="XM_019770474.1"/>
</dbReference>
<dbReference type="PRINTS" id="PR00463">
    <property type="entry name" value="EP450I"/>
</dbReference>
<evidence type="ECO:0000256" key="6">
    <source>
        <dbReference type="ARBA" id="ARBA00023004"/>
    </source>
</evidence>
<comment type="subcellular location">
    <subcellularLocation>
        <location evidence="2">Membrane</location>
    </subcellularLocation>
</comment>
<name>A0A6P4YNR3_BRABE</name>
<feature type="binding site" description="axial binding residue" evidence="12">
    <location>
        <position position="440"/>
    </location>
    <ligand>
        <name>heme</name>
        <dbReference type="ChEBI" id="CHEBI:30413"/>
    </ligand>
    <ligandPart>
        <name>Fe</name>
        <dbReference type="ChEBI" id="CHEBI:18248"/>
    </ligandPart>
</feature>
<keyword evidence="5 13" id="KW-0560">Oxidoreductase</keyword>
<dbReference type="InterPro" id="IPR050196">
    <property type="entry name" value="Cytochrome_P450_Monoox"/>
</dbReference>
<evidence type="ECO:0000256" key="8">
    <source>
        <dbReference type="ARBA" id="ARBA00023136"/>
    </source>
</evidence>
<keyword evidence="7 13" id="KW-0503">Monooxygenase</keyword>
<dbReference type="GO" id="GO:0070330">
    <property type="term" value="F:aromatase activity"/>
    <property type="evidence" value="ECO:0007669"/>
    <property type="project" value="UniProtKB-EC"/>
</dbReference>
<dbReference type="PANTHER" id="PTHR24291:SF43">
    <property type="entry name" value="AROMATASE"/>
    <property type="match status" value="1"/>
</dbReference>
<keyword evidence="14" id="KW-0812">Transmembrane</keyword>
<gene>
    <name evidence="16" type="primary">LOC109471188</name>
</gene>
<keyword evidence="12 13" id="KW-0349">Heme</keyword>
<dbReference type="EC" id="1.14.14.14" evidence="9"/>
<dbReference type="InterPro" id="IPR036396">
    <property type="entry name" value="Cyt_P450_sf"/>
</dbReference>
<keyword evidence="14" id="KW-1133">Transmembrane helix</keyword>
<proteinExistence type="inferred from homology"/>
<evidence type="ECO:0000256" key="9">
    <source>
        <dbReference type="ARBA" id="ARBA00038885"/>
    </source>
</evidence>
<dbReference type="Pfam" id="PF00067">
    <property type="entry name" value="p450"/>
    <property type="match status" value="1"/>
</dbReference>
<keyword evidence="4 12" id="KW-0479">Metal-binding</keyword>
<evidence type="ECO:0000256" key="14">
    <source>
        <dbReference type="SAM" id="Phobius"/>
    </source>
</evidence>
<dbReference type="GeneID" id="109471188"/>
<dbReference type="PROSITE" id="PS00086">
    <property type="entry name" value="CYTOCHROME_P450"/>
    <property type="match status" value="1"/>
</dbReference>
<keyword evidence="6 12" id="KW-0408">Iron</keyword>
<sequence length="496" mass="55940">MYGVISLLIGQLQAWSAGLTCVVAVIVTGAALVVTWGGWASGRRVDVPGPPWLLGFGPLMSFARFIWMGVPVAAAHYGERYGDFVRVWIAGERTYVITRPSAAWHVLKSNNYCRRFGSRTGLNTIGMYQNGIIWNGDDGWKVLRGFFQKALNADTLNRATAAAVDATYRQMGNIAALQRKTADGKIEALDFLRRITLEVTNNLTLGVHIADPDDLVERIVRYFKAWEFFLLRPPVLYLMTPRLYWKHCQAVKDLNEAIADLLSKKREELKTEPPSDKPDFTTCLLQAEERGEVSPAHVQQCVLEMLLAGTDTSSVSMYYLLVSVAENPQVELQVLEEMRDILGERDPTKADLPQLVYLEQVIKEAMRVKPVGPVIMRQAMEDDRVDGIETPAGTNIILNLADMHRRQENFPAPDDFNPQHFHNKEFKGEYVPFGTGPKGCIGQFLAMIEMKAIMCTLLRRYHLRAIPGESLEGIKTHWDIAQQPVDASYMYFEERN</sequence>
<evidence type="ECO:0000313" key="15">
    <source>
        <dbReference type="Proteomes" id="UP000515135"/>
    </source>
</evidence>
<reference evidence="16" key="1">
    <citation type="submission" date="2025-08" db="UniProtKB">
        <authorList>
            <consortium name="RefSeq"/>
        </authorList>
    </citation>
    <scope>IDENTIFICATION</scope>
    <source>
        <tissue evidence="16">Gonad</tissue>
    </source>
</reference>
<evidence type="ECO:0000256" key="1">
    <source>
        <dbReference type="ARBA" id="ARBA00001971"/>
    </source>
</evidence>